<dbReference type="PIRSF" id="PIRSF018266">
    <property type="entry name" value="FecR"/>
    <property type="match status" value="1"/>
</dbReference>
<keyword evidence="1" id="KW-0812">Transmembrane</keyword>
<proteinExistence type="predicted"/>
<reference evidence="5" key="1">
    <citation type="submission" date="2017-02" db="EMBL/GenBank/DDBJ databases">
        <authorList>
            <person name="Varghese N."/>
            <person name="Submissions S."/>
        </authorList>
    </citation>
    <scope>NUCLEOTIDE SEQUENCE [LARGE SCALE GENOMIC DNA]</scope>
    <source>
        <strain evidence="5">DSM 24967</strain>
    </source>
</reference>
<dbReference type="Pfam" id="PF04773">
    <property type="entry name" value="FecR"/>
    <property type="match status" value="1"/>
</dbReference>
<evidence type="ECO:0000313" key="4">
    <source>
        <dbReference type="EMBL" id="SKB49880.1"/>
    </source>
</evidence>
<evidence type="ECO:0000259" key="2">
    <source>
        <dbReference type="Pfam" id="PF04773"/>
    </source>
</evidence>
<feature type="domain" description="FecR protein" evidence="2">
    <location>
        <begin position="125"/>
        <end position="215"/>
    </location>
</feature>
<dbReference type="GO" id="GO:0016989">
    <property type="term" value="F:sigma factor antagonist activity"/>
    <property type="evidence" value="ECO:0007669"/>
    <property type="project" value="TreeGrafter"/>
</dbReference>
<feature type="transmembrane region" description="Helical" evidence="1">
    <location>
        <begin position="86"/>
        <end position="107"/>
    </location>
</feature>
<evidence type="ECO:0000313" key="5">
    <source>
        <dbReference type="Proteomes" id="UP000190852"/>
    </source>
</evidence>
<gene>
    <name evidence="4" type="ORF">SAMN05660349_01458</name>
</gene>
<keyword evidence="1" id="KW-0472">Membrane</keyword>
<protein>
    <submittedName>
        <fullName evidence="4">FecR family protein</fullName>
    </submittedName>
</protein>
<dbReference type="Gene3D" id="3.55.50.30">
    <property type="match status" value="1"/>
</dbReference>
<feature type="domain" description="Protein FecR C-terminal" evidence="3">
    <location>
        <begin position="261"/>
        <end position="330"/>
    </location>
</feature>
<keyword evidence="1" id="KW-1133">Transmembrane helix</keyword>
<keyword evidence="5" id="KW-1185">Reference proteome</keyword>
<dbReference type="InterPro" id="IPR006860">
    <property type="entry name" value="FecR"/>
</dbReference>
<evidence type="ECO:0000259" key="3">
    <source>
        <dbReference type="Pfam" id="PF16344"/>
    </source>
</evidence>
<dbReference type="Gene3D" id="2.60.120.1440">
    <property type="match status" value="1"/>
</dbReference>
<accession>A0A1T5BSR0</accession>
<dbReference type="EMBL" id="FUYQ01000008">
    <property type="protein sequence ID" value="SKB49880.1"/>
    <property type="molecule type" value="Genomic_DNA"/>
</dbReference>
<dbReference type="PANTHER" id="PTHR30273">
    <property type="entry name" value="PERIPLASMIC SIGNAL SENSOR AND SIGMA FACTOR ACTIVATOR FECR-RELATED"/>
    <property type="match status" value="1"/>
</dbReference>
<sequence>MQSDKNTKRIIELYFGKSFSNYSRILFGRWLRSNHDALYKTELLEEEWNQSPSVVTDATRRDWELLHKLLSREQTRKKYFIFNTKWMRYAALIVMLLVPSSIIYWLVDQSASARYAELTEVFVPFGERRMVTLPDGSEVWLNAGSLLIYPKDYENSASRIVYLTGEASFSVYKNPEKPFIVKTTYFDVQALGTVFTVESYPEDSCTLATLEEGRVQVTVKGEGQRSSILKPDQQLVYWHQTNEVKILSVDASLYKMERSGYLVFENSPFSQIVASLERKFNVTMHYNSQKYAVEYYNVKFAPDESLDQVLEVLHQLIGINYKRKGDVVFIN</sequence>
<dbReference type="Pfam" id="PF16344">
    <property type="entry name" value="FecR_C"/>
    <property type="match status" value="1"/>
</dbReference>
<name>A0A1T5BSR0_9BACT</name>
<dbReference type="RefSeq" id="WP_079683044.1">
    <property type="nucleotide sequence ID" value="NZ_FUYQ01000008.1"/>
</dbReference>
<dbReference type="Proteomes" id="UP000190852">
    <property type="component" value="Unassembled WGS sequence"/>
</dbReference>
<dbReference type="InterPro" id="IPR032508">
    <property type="entry name" value="FecR_C"/>
</dbReference>
<dbReference type="InterPro" id="IPR012373">
    <property type="entry name" value="Ferrdict_sens_TM"/>
</dbReference>
<evidence type="ECO:0000256" key="1">
    <source>
        <dbReference type="SAM" id="Phobius"/>
    </source>
</evidence>
<dbReference type="AlphaFoldDB" id="A0A1T5BSR0"/>
<organism evidence="4 5">
    <name type="scientific">Parabacteroides chartae</name>
    <dbReference type="NCBI Taxonomy" id="1037355"/>
    <lineage>
        <taxon>Bacteria</taxon>
        <taxon>Pseudomonadati</taxon>
        <taxon>Bacteroidota</taxon>
        <taxon>Bacteroidia</taxon>
        <taxon>Bacteroidales</taxon>
        <taxon>Tannerellaceae</taxon>
        <taxon>Parabacteroides</taxon>
    </lineage>
</organism>
<dbReference type="PANTHER" id="PTHR30273:SF2">
    <property type="entry name" value="PROTEIN FECR"/>
    <property type="match status" value="1"/>
</dbReference>